<dbReference type="EMBL" id="JBCEZU010000538">
    <property type="protein sequence ID" value="KAK9517606.1"/>
    <property type="molecule type" value="Genomic_DNA"/>
</dbReference>
<proteinExistence type="predicted"/>
<accession>A0AAW1E521</accession>
<sequence length="71" mass="7743">MCSRSSPWSGQTDASQLPVILPASADRRILLLRAEDTEQAAAMGQHRTSWNTGACLTEDLLLMLTSLQQKA</sequence>
<gene>
    <name evidence="1" type="ORF">VZT92_022963</name>
</gene>
<name>A0AAW1E521_ZOAVI</name>
<evidence type="ECO:0000313" key="2">
    <source>
        <dbReference type="Proteomes" id="UP001488805"/>
    </source>
</evidence>
<keyword evidence="2" id="KW-1185">Reference proteome</keyword>
<protein>
    <submittedName>
        <fullName evidence="1">Uncharacterized protein</fullName>
    </submittedName>
</protein>
<evidence type="ECO:0000313" key="1">
    <source>
        <dbReference type="EMBL" id="KAK9517606.1"/>
    </source>
</evidence>
<dbReference type="Proteomes" id="UP001488805">
    <property type="component" value="Unassembled WGS sequence"/>
</dbReference>
<comment type="caution">
    <text evidence="1">The sequence shown here is derived from an EMBL/GenBank/DDBJ whole genome shotgun (WGS) entry which is preliminary data.</text>
</comment>
<organism evidence="1 2">
    <name type="scientific">Zoarces viviparus</name>
    <name type="common">Viviparous eelpout</name>
    <name type="synonym">Blennius viviparus</name>
    <dbReference type="NCBI Taxonomy" id="48416"/>
    <lineage>
        <taxon>Eukaryota</taxon>
        <taxon>Metazoa</taxon>
        <taxon>Chordata</taxon>
        <taxon>Craniata</taxon>
        <taxon>Vertebrata</taxon>
        <taxon>Euteleostomi</taxon>
        <taxon>Actinopterygii</taxon>
        <taxon>Neopterygii</taxon>
        <taxon>Teleostei</taxon>
        <taxon>Neoteleostei</taxon>
        <taxon>Acanthomorphata</taxon>
        <taxon>Eupercaria</taxon>
        <taxon>Perciformes</taxon>
        <taxon>Cottioidei</taxon>
        <taxon>Zoarcales</taxon>
        <taxon>Zoarcidae</taxon>
        <taxon>Zoarcinae</taxon>
        <taxon>Zoarces</taxon>
    </lineage>
</organism>
<reference evidence="1 2" key="1">
    <citation type="journal article" date="2024" name="Genome Biol. Evol.">
        <title>Chromosome-level genome assembly of the viviparous eelpout Zoarces viviparus.</title>
        <authorList>
            <person name="Fuhrmann N."/>
            <person name="Brasseur M.V."/>
            <person name="Bakowski C.E."/>
            <person name="Podsiadlowski L."/>
            <person name="Prost S."/>
            <person name="Krehenwinkel H."/>
            <person name="Mayer C."/>
        </authorList>
    </citation>
    <scope>NUCLEOTIDE SEQUENCE [LARGE SCALE GENOMIC DNA]</scope>
    <source>
        <strain evidence="1">NO-MEL_2022_Ind0_liver</strain>
    </source>
</reference>
<dbReference type="AlphaFoldDB" id="A0AAW1E521"/>